<organism evidence="1 2">
    <name type="scientific">Mycoplasma haemofelis (strain Ohio2)</name>
    <dbReference type="NCBI Taxonomy" id="859194"/>
    <lineage>
        <taxon>Bacteria</taxon>
        <taxon>Bacillati</taxon>
        <taxon>Mycoplasmatota</taxon>
        <taxon>Mollicutes</taxon>
        <taxon>Mycoplasmataceae</taxon>
        <taxon>Mycoplasma</taxon>
    </lineage>
</organism>
<dbReference type="STRING" id="859194.MHF_0814"/>
<proteinExistence type="predicted"/>
<dbReference type="KEGG" id="mhf:MHF_0814"/>
<reference evidence="1 2" key="1">
    <citation type="journal article" date="2011" name="J. Bacteriol.">
        <title>Complete genome sequences of two hemotropic Mycoplasmas, Mycoplasma haemofelis strain Ohio2 and Mycoplasma suis strain Illinois.</title>
        <authorList>
            <person name="Messick J.B."/>
            <person name="Santos A.P."/>
            <person name="Guimaraes A.M."/>
        </authorList>
    </citation>
    <scope>NUCLEOTIDE SEQUENCE [LARGE SCALE GENOMIC DNA]</scope>
    <source>
        <strain evidence="1 2">Ohio2</strain>
    </source>
</reference>
<dbReference type="Proteomes" id="UP000007952">
    <property type="component" value="Chromosome"/>
</dbReference>
<dbReference type="HOGENOM" id="CLU_087258_0_0_14"/>
<evidence type="ECO:0000313" key="1">
    <source>
        <dbReference type="EMBL" id="AEG73078.1"/>
    </source>
</evidence>
<name>F6FIN0_MYCHI</name>
<sequence length="222" mass="24742">MHSIIMSALVKFIVVPVAGLGGTAGTVYVGGKLVNLSGVDVEDDSIVETIKDKFVGRLITSKADNPKWKSRLDKLKQAKKDELDEDLKNVKNEQELKAWCDDVAIKPFESETSIKVKGVQEYCVLYIRDQVLGSHKLLEKTGTWNDANNRLKGSTGKLSKEMEEVKKKLETESDALKEWCTSKYELPFKDKKDPLLADVSKFCTELKPKVVKPVASAEAKPK</sequence>
<reference key="2">
    <citation type="submission" date="2011-05" db="EMBL/GenBank/DDBJ databases">
        <title>The Genome of Mycoplasma haemofelis Strain Ohio2, a pathogenic hemoplasma of the cat.</title>
        <authorList>
            <person name="Santos A.P."/>
            <person name="Guimaraes A.M.S."/>
            <person name="SanMiguel P.J."/>
            <person name="Martin S.W."/>
            <person name="Messick J.B."/>
        </authorList>
    </citation>
    <scope>NUCLEOTIDE SEQUENCE</scope>
    <source>
        <strain>Ohio2</strain>
    </source>
</reference>
<accession>F6FIN0</accession>
<dbReference type="EMBL" id="CP002808">
    <property type="protein sequence ID" value="AEG73078.1"/>
    <property type="molecule type" value="Genomic_DNA"/>
</dbReference>
<dbReference type="AlphaFoldDB" id="F6FIN0"/>
<protein>
    <submittedName>
        <fullName evidence="1">Uncharacterized protein</fullName>
    </submittedName>
</protein>
<gene>
    <name evidence="1" type="ordered locus">MHF_0814</name>
</gene>
<evidence type="ECO:0000313" key="2">
    <source>
        <dbReference type="Proteomes" id="UP000007952"/>
    </source>
</evidence>